<dbReference type="EMBL" id="PXWF02000070">
    <property type="protein sequence ID" value="PWF54781.1"/>
    <property type="molecule type" value="Genomic_DNA"/>
</dbReference>
<evidence type="ECO:0000313" key="1">
    <source>
        <dbReference type="EMBL" id="PWF54781.1"/>
    </source>
</evidence>
<dbReference type="AlphaFoldDB" id="A0A2U2I4U5"/>
<protein>
    <submittedName>
        <fullName evidence="1">Uncharacterized protein</fullName>
    </submittedName>
</protein>
<comment type="caution">
    <text evidence="1">The sequence shown here is derived from an EMBL/GenBank/DDBJ whole genome shotgun (WGS) entry which is preliminary data.</text>
</comment>
<dbReference type="RefSeq" id="WP_106756429.1">
    <property type="nucleotide sequence ID" value="NZ_PXWF02000070.1"/>
</dbReference>
<dbReference type="OrthoDB" id="8686772at2"/>
<name>A0A2U2I4U5_9BURK</name>
<reference evidence="1 2" key="1">
    <citation type="submission" date="2018-04" db="EMBL/GenBank/DDBJ databases">
        <title>Massilia violaceinigra sp. nov., a novel purple-pigmented bacterium isolated from Tianshan glacier, Xinjiang, China.</title>
        <authorList>
            <person name="Wang H."/>
        </authorList>
    </citation>
    <scope>NUCLEOTIDE SEQUENCE [LARGE SCALE GENOMIC DNA]</scope>
    <source>
        <strain evidence="1 2">B448-2</strain>
    </source>
</reference>
<proteinExistence type="predicted"/>
<gene>
    <name evidence="1" type="ORF">C7C56_005270</name>
</gene>
<dbReference type="Proteomes" id="UP000241421">
    <property type="component" value="Unassembled WGS sequence"/>
</dbReference>
<keyword evidence="2" id="KW-1185">Reference proteome</keyword>
<accession>A0A2U2I4U5</accession>
<organism evidence="1 2">
    <name type="scientific">Massilia glaciei</name>
    <dbReference type="NCBI Taxonomy" id="1524097"/>
    <lineage>
        <taxon>Bacteria</taxon>
        <taxon>Pseudomonadati</taxon>
        <taxon>Pseudomonadota</taxon>
        <taxon>Betaproteobacteria</taxon>
        <taxon>Burkholderiales</taxon>
        <taxon>Oxalobacteraceae</taxon>
        <taxon>Telluria group</taxon>
        <taxon>Massilia</taxon>
    </lineage>
</organism>
<sequence>MRRRGAIRIGLSYRYTLAPGKTLADFNMEAQEDLLANYYVLRFLGSPAGMRQPQPASSLALFEAVLGGFLADPASRLGLPSSPWRALGSHRQ</sequence>
<evidence type="ECO:0000313" key="2">
    <source>
        <dbReference type="Proteomes" id="UP000241421"/>
    </source>
</evidence>